<evidence type="ECO:0000313" key="3">
    <source>
        <dbReference type="EMBL" id="CAF1156944.1"/>
    </source>
</evidence>
<name>A0A814T1X6_9BILA</name>
<dbReference type="Proteomes" id="UP000681722">
    <property type="component" value="Unassembled WGS sequence"/>
</dbReference>
<evidence type="ECO:0000313" key="6">
    <source>
        <dbReference type="Proteomes" id="UP000663829"/>
    </source>
</evidence>
<dbReference type="Proteomes" id="UP000663829">
    <property type="component" value="Unassembled WGS sequence"/>
</dbReference>
<dbReference type="EMBL" id="CAJOBA010033666">
    <property type="protein sequence ID" value="CAF3968527.1"/>
    <property type="molecule type" value="Genomic_DNA"/>
</dbReference>
<gene>
    <name evidence="2" type="ORF">GPM918_LOCUS21308</name>
    <name evidence="3" type="ORF">OVA965_LOCUS21894</name>
    <name evidence="4" type="ORF">SRO942_LOCUS21305</name>
    <name evidence="5" type="ORF">TMI583_LOCUS22609</name>
</gene>
<dbReference type="EMBL" id="CAJNOQ010006968">
    <property type="protein sequence ID" value="CAF1153540.1"/>
    <property type="molecule type" value="Genomic_DNA"/>
</dbReference>
<sequence length="275" mass="31297">MASARGSRRSSYSDSGISSTTTSNAVNPRYACYWLKSCRGQHELDDCHARRGELHGKLGIYYSSNGIYQRYLRDQINNLSLEHNPTGCTMINLLIYTQREGEILILFVTKLVKEKHHEIPTTVERRALLTLPSSYPREKGELQKQVAERALDSVTHEKEITSNLRSRLTRFLFVDASVIYPLHLTNEHADLLTRSFTPNDEISALHWFALSAVLAQLPEWNNYLGREAVGKELAQIRHISHAGIKLGEGYVLWSVVATVLMCIRQHVGFETFLEL</sequence>
<evidence type="ECO:0000256" key="1">
    <source>
        <dbReference type="SAM" id="MobiDB-lite"/>
    </source>
</evidence>
<dbReference type="OrthoDB" id="10012688at2759"/>
<evidence type="ECO:0000313" key="2">
    <source>
        <dbReference type="EMBL" id="CAF1153540.1"/>
    </source>
</evidence>
<protein>
    <submittedName>
        <fullName evidence="2">Uncharacterized protein</fullName>
    </submittedName>
</protein>
<dbReference type="AlphaFoldDB" id="A0A814T1X6"/>
<dbReference type="EMBL" id="CAJOBC010006968">
    <property type="protein sequence ID" value="CAF3917041.1"/>
    <property type="molecule type" value="Genomic_DNA"/>
</dbReference>
<reference evidence="2" key="1">
    <citation type="submission" date="2021-02" db="EMBL/GenBank/DDBJ databases">
        <authorList>
            <person name="Nowell W R."/>
        </authorList>
    </citation>
    <scope>NUCLEOTIDE SEQUENCE</scope>
</reference>
<dbReference type="Proteomes" id="UP000677228">
    <property type="component" value="Unassembled WGS sequence"/>
</dbReference>
<feature type="region of interest" description="Disordered" evidence="1">
    <location>
        <begin position="1"/>
        <end position="22"/>
    </location>
</feature>
<evidence type="ECO:0000313" key="4">
    <source>
        <dbReference type="EMBL" id="CAF3917041.1"/>
    </source>
</evidence>
<evidence type="ECO:0000313" key="5">
    <source>
        <dbReference type="EMBL" id="CAF3968527.1"/>
    </source>
</evidence>
<organism evidence="2 6">
    <name type="scientific">Didymodactylos carnosus</name>
    <dbReference type="NCBI Taxonomy" id="1234261"/>
    <lineage>
        <taxon>Eukaryota</taxon>
        <taxon>Metazoa</taxon>
        <taxon>Spiralia</taxon>
        <taxon>Gnathifera</taxon>
        <taxon>Rotifera</taxon>
        <taxon>Eurotatoria</taxon>
        <taxon>Bdelloidea</taxon>
        <taxon>Philodinida</taxon>
        <taxon>Philodinidae</taxon>
        <taxon>Didymodactylos</taxon>
    </lineage>
</organism>
<comment type="caution">
    <text evidence="2">The sequence shown here is derived from an EMBL/GenBank/DDBJ whole genome shotgun (WGS) entry which is preliminary data.</text>
</comment>
<proteinExistence type="predicted"/>
<keyword evidence="6" id="KW-1185">Reference proteome</keyword>
<dbReference type="EMBL" id="CAJNOK010012143">
    <property type="protein sequence ID" value="CAF1156944.1"/>
    <property type="molecule type" value="Genomic_DNA"/>
</dbReference>
<dbReference type="Proteomes" id="UP000682733">
    <property type="component" value="Unassembled WGS sequence"/>
</dbReference>
<accession>A0A814T1X6</accession>